<reference evidence="1 2" key="1">
    <citation type="submission" date="2020-10" db="EMBL/GenBank/DDBJ databases">
        <title>Connecting structure to function with the recovery of over 1000 high-quality activated sludge metagenome-assembled genomes encoding full-length rRNA genes using long-read sequencing.</title>
        <authorList>
            <person name="Singleton C.M."/>
            <person name="Petriglieri F."/>
            <person name="Kristensen J.M."/>
            <person name="Kirkegaard R.H."/>
            <person name="Michaelsen T.Y."/>
            <person name="Andersen M.H."/>
            <person name="Karst S.M."/>
            <person name="Dueholm M.S."/>
            <person name="Nielsen P.H."/>
            <person name="Albertsen M."/>
        </authorList>
    </citation>
    <scope>NUCLEOTIDE SEQUENCE [LARGE SCALE GENOMIC DNA]</scope>
    <source>
        <strain evidence="1">Ribe_18-Q3-R11-54_MAXAC.273</strain>
    </source>
</reference>
<dbReference type="EMBL" id="JADKGY010000019">
    <property type="protein sequence ID" value="MBK9983373.1"/>
    <property type="molecule type" value="Genomic_DNA"/>
</dbReference>
<dbReference type="AlphaFoldDB" id="A0A9D7SUF3"/>
<sequence length="109" mass="12325">MPLLHNLFLLIKKLSTFFSGDYLNAARSTSGINALPNGEAMYRYNIYFLLQLLNLPEEIYETGLSEVTRITAEMEQLKNNIGYTGTLKNCSTICKPTNGLCLLKQLRKC</sequence>
<organism evidence="1 2">
    <name type="scientific">Candidatus Opimibacter skivensis</name>
    <dbReference type="NCBI Taxonomy" id="2982028"/>
    <lineage>
        <taxon>Bacteria</taxon>
        <taxon>Pseudomonadati</taxon>
        <taxon>Bacteroidota</taxon>
        <taxon>Saprospiria</taxon>
        <taxon>Saprospirales</taxon>
        <taxon>Saprospiraceae</taxon>
        <taxon>Candidatus Opimibacter</taxon>
    </lineage>
</organism>
<dbReference type="InterPro" id="IPR010281">
    <property type="entry name" value="DUF885"/>
</dbReference>
<dbReference type="Proteomes" id="UP000808337">
    <property type="component" value="Unassembled WGS sequence"/>
</dbReference>
<comment type="caution">
    <text evidence="1">The sequence shown here is derived from an EMBL/GenBank/DDBJ whole genome shotgun (WGS) entry which is preliminary data.</text>
</comment>
<proteinExistence type="predicted"/>
<dbReference type="Pfam" id="PF05960">
    <property type="entry name" value="DUF885"/>
    <property type="match status" value="1"/>
</dbReference>
<name>A0A9D7SUF3_9BACT</name>
<accession>A0A9D7SUF3</accession>
<gene>
    <name evidence="1" type="ORF">IPP15_13455</name>
</gene>
<protein>
    <submittedName>
        <fullName evidence="1">DUF885 family protein</fullName>
    </submittedName>
</protein>
<evidence type="ECO:0000313" key="1">
    <source>
        <dbReference type="EMBL" id="MBK9983373.1"/>
    </source>
</evidence>
<evidence type="ECO:0000313" key="2">
    <source>
        <dbReference type="Proteomes" id="UP000808337"/>
    </source>
</evidence>